<name>B0TVQ4_SHEHH</name>
<reference evidence="2" key="1">
    <citation type="submission" date="2008-01" db="EMBL/GenBank/DDBJ databases">
        <title>Complete sequence of Shewanella halifaxensis HAW-EB4.</title>
        <authorList>
            <consortium name="US DOE Joint Genome Institute"/>
            <person name="Copeland A."/>
            <person name="Lucas S."/>
            <person name="Lapidus A."/>
            <person name="Glavina del Rio T."/>
            <person name="Dalin E."/>
            <person name="Tice H."/>
            <person name="Bruce D."/>
            <person name="Goodwin L."/>
            <person name="Pitluck S."/>
            <person name="Sims D."/>
            <person name="Brettin T."/>
            <person name="Detter J.C."/>
            <person name="Han C."/>
            <person name="Kuske C.R."/>
            <person name="Schmutz J."/>
            <person name="Larimer F."/>
            <person name="Land M."/>
            <person name="Hauser L."/>
            <person name="Kyrpides N."/>
            <person name="Kim E."/>
            <person name="Zhao J.-S."/>
            <person name="Richardson P."/>
        </authorList>
    </citation>
    <scope>NUCLEOTIDE SEQUENCE [LARGE SCALE GENOMIC DNA]</scope>
    <source>
        <strain evidence="2">HAW-EB4</strain>
    </source>
</reference>
<accession>B0TVQ4</accession>
<dbReference type="STRING" id="458817.Shal_3817"/>
<dbReference type="EMBL" id="CP000931">
    <property type="protein sequence ID" value="ABZ78357.1"/>
    <property type="molecule type" value="Genomic_DNA"/>
</dbReference>
<dbReference type="Pfam" id="PF09694">
    <property type="entry name" value="Gcw_chp"/>
    <property type="match status" value="1"/>
</dbReference>
<organism evidence="2 3">
    <name type="scientific">Shewanella halifaxensis (strain HAW-EB4)</name>
    <dbReference type="NCBI Taxonomy" id="458817"/>
    <lineage>
        <taxon>Bacteria</taxon>
        <taxon>Pseudomonadati</taxon>
        <taxon>Pseudomonadota</taxon>
        <taxon>Gammaproteobacteria</taxon>
        <taxon>Alteromonadales</taxon>
        <taxon>Shewanellaceae</taxon>
        <taxon>Shewanella</taxon>
    </lineage>
</organism>
<dbReference type="OrthoDB" id="9793561at2"/>
<keyword evidence="1" id="KW-0732">Signal</keyword>
<dbReference type="KEGG" id="shl:Shal_3817"/>
<dbReference type="HOGENOM" id="CLU_074587_1_0_6"/>
<gene>
    <name evidence="2" type="ordered locus">Shal_3817</name>
</gene>
<dbReference type="NCBIfam" id="TIGR02001">
    <property type="entry name" value="gcw_chp"/>
    <property type="match status" value="1"/>
</dbReference>
<dbReference type="RefSeq" id="WP_012278875.1">
    <property type="nucleotide sequence ID" value="NC_010334.1"/>
</dbReference>
<sequence length="230" mass="24844">MNKLLINSAVILLTSLLGTAAHAAVEANIGATSNYLWRGVTQTDDAVAVQGGIDYSHDSGFYAGTWASNVDFGDDTSYEIDFYAGFAGTIGDEFEYDLSYLYYAYPDADANIDLGEVTASASWRWIAVSYSHLVNAGSDVTAPTVDNTDMGYIQTTLTYPLSDTLSISAHYGYSTGDVVTAWFDTNNYADYSIALSKDTDLGTVSFTVSDTDLKNDDAKVLLGYSYSFDL</sequence>
<evidence type="ECO:0000313" key="3">
    <source>
        <dbReference type="Proteomes" id="UP000001317"/>
    </source>
</evidence>
<feature type="chain" id="PRO_5002754122" evidence="1">
    <location>
        <begin position="24"/>
        <end position="230"/>
    </location>
</feature>
<evidence type="ECO:0000256" key="1">
    <source>
        <dbReference type="SAM" id="SignalP"/>
    </source>
</evidence>
<proteinExistence type="predicted"/>
<evidence type="ECO:0000313" key="2">
    <source>
        <dbReference type="EMBL" id="ABZ78357.1"/>
    </source>
</evidence>
<dbReference type="AlphaFoldDB" id="B0TVQ4"/>
<dbReference type="Proteomes" id="UP000001317">
    <property type="component" value="Chromosome"/>
</dbReference>
<feature type="signal peptide" evidence="1">
    <location>
        <begin position="1"/>
        <end position="23"/>
    </location>
</feature>
<protein>
    <submittedName>
        <fullName evidence="2">Uncharacterized protein</fullName>
    </submittedName>
</protein>
<dbReference type="InterPro" id="IPR010239">
    <property type="entry name" value="CHP02001"/>
</dbReference>
<keyword evidence="3" id="KW-1185">Reference proteome</keyword>
<dbReference type="eggNOG" id="ENOG502Z9NJ">
    <property type="taxonomic scope" value="Bacteria"/>
</dbReference>